<evidence type="ECO:0000313" key="2">
    <source>
        <dbReference type="EMBL" id="KAG2299550.1"/>
    </source>
</evidence>
<sequence>MEGPSPSLYIKLSWEYSASDINYLVKLAVKRSVRKLRIQTFGKPLELPSCLSTCVTLKSLRLQGVRIKVVVVPPCFRFPSLKKLRLFSVKFSDYESLECFLRSCPDLEHLVVKNVLFKTVLPWRLLPSLKTMHLLSSRFWENESAASLLRICPVLEDLVVNQTKVFSNNVFASITCKTLKTLILRELSINVVPPSFSMPSLKSMQILSVTFSGGESVANLLKICPVLEDLFVNQSQVSDSNDFTLSSCRTLKTLTLSVEEVLPWFRLPSLKTLHLFLSSSLVTNPASFLPICPVLEYLVVAQTEDDSVMFEDVPVWFCLPSLKSLPFLSVNFSGDESLSKLIERCPVLEDLVINKTRDDNVITFNINAPSLRSLSIDNSKRTRAYVGENHGFVINAPSSEKMDFKDTFSNFLVFEHMPEVTEANIQR</sequence>
<feature type="domain" description="F-box/LRR-repeat protein 15/At3g58940/PEG3-like LRR" evidence="1">
    <location>
        <begin position="27"/>
        <end position="114"/>
    </location>
</feature>
<accession>A0A8X7V181</accession>
<dbReference type="InterPro" id="IPR055411">
    <property type="entry name" value="LRR_FXL15/At3g58940/PEG3-like"/>
</dbReference>
<dbReference type="PANTHER" id="PTHR31900:SF36">
    <property type="entry name" value="F-BOX DOMAIN-CONTAINING PROTEIN"/>
    <property type="match status" value="1"/>
</dbReference>
<dbReference type="Pfam" id="PF07723">
    <property type="entry name" value="LRR_2"/>
    <property type="match status" value="2"/>
</dbReference>
<dbReference type="Proteomes" id="UP000886595">
    <property type="component" value="Unassembled WGS sequence"/>
</dbReference>
<evidence type="ECO:0000313" key="3">
    <source>
        <dbReference type="Proteomes" id="UP000886595"/>
    </source>
</evidence>
<dbReference type="Pfam" id="PF24758">
    <property type="entry name" value="LRR_At5g56370"/>
    <property type="match status" value="2"/>
</dbReference>
<dbReference type="PANTHER" id="PTHR31900">
    <property type="entry name" value="F-BOX/RNI SUPERFAMILY PROTEIN-RELATED"/>
    <property type="match status" value="1"/>
</dbReference>
<reference evidence="2 3" key="1">
    <citation type="submission" date="2020-02" db="EMBL/GenBank/DDBJ databases">
        <authorList>
            <person name="Ma Q."/>
            <person name="Huang Y."/>
            <person name="Song X."/>
            <person name="Pei D."/>
        </authorList>
    </citation>
    <scope>NUCLEOTIDE SEQUENCE [LARGE SCALE GENOMIC DNA]</scope>
    <source>
        <strain evidence="2">Sxm20200214</strain>
        <tissue evidence="2">Leaf</tissue>
    </source>
</reference>
<proteinExistence type="predicted"/>
<dbReference type="InterPro" id="IPR032675">
    <property type="entry name" value="LRR_dom_sf"/>
</dbReference>
<name>A0A8X7V181_BRACI</name>
<dbReference type="InterPro" id="IPR013101">
    <property type="entry name" value="LRR_PRU1-like"/>
</dbReference>
<gene>
    <name evidence="2" type="ORF">Bca52824_036022</name>
</gene>
<feature type="domain" description="F-box/LRR-repeat protein 15/At3g58940/PEG3-like LRR" evidence="1">
    <location>
        <begin position="313"/>
        <end position="381"/>
    </location>
</feature>
<dbReference type="InterPro" id="IPR050232">
    <property type="entry name" value="FBL13/AtMIF1-like"/>
</dbReference>
<protein>
    <recommendedName>
        <fullName evidence="1">F-box/LRR-repeat protein 15/At3g58940/PEG3-like LRR domain-containing protein</fullName>
    </recommendedName>
</protein>
<keyword evidence="3" id="KW-1185">Reference proteome</keyword>
<comment type="caution">
    <text evidence="2">The sequence shown here is derived from an EMBL/GenBank/DDBJ whole genome shotgun (WGS) entry which is preliminary data.</text>
</comment>
<dbReference type="OrthoDB" id="1095711at2759"/>
<dbReference type="Gene3D" id="3.80.10.10">
    <property type="entry name" value="Ribonuclease Inhibitor"/>
    <property type="match status" value="2"/>
</dbReference>
<dbReference type="AlphaFoldDB" id="A0A8X7V181"/>
<evidence type="ECO:0000259" key="1">
    <source>
        <dbReference type="Pfam" id="PF24758"/>
    </source>
</evidence>
<organism evidence="2 3">
    <name type="scientific">Brassica carinata</name>
    <name type="common">Ethiopian mustard</name>
    <name type="synonym">Abyssinian cabbage</name>
    <dbReference type="NCBI Taxonomy" id="52824"/>
    <lineage>
        <taxon>Eukaryota</taxon>
        <taxon>Viridiplantae</taxon>
        <taxon>Streptophyta</taxon>
        <taxon>Embryophyta</taxon>
        <taxon>Tracheophyta</taxon>
        <taxon>Spermatophyta</taxon>
        <taxon>Magnoliopsida</taxon>
        <taxon>eudicotyledons</taxon>
        <taxon>Gunneridae</taxon>
        <taxon>Pentapetalae</taxon>
        <taxon>rosids</taxon>
        <taxon>malvids</taxon>
        <taxon>Brassicales</taxon>
        <taxon>Brassicaceae</taxon>
        <taxon>Brassiceae</taxon>
        <taxon>Brassica</taxon>
    </lineage>
</organism>
<dbReference type="SUPFAM" id="SSF52047">
    <property type="entry name" value="RNI-like"/>
    <property type="match status" value="1"/>
</dbReference>
<dbReference type="EMBL" id="JAAMPC010000008">
    <property type="protein sequence ID" value="KAG2299550.1"/>
    <property type="molecule type" value="Genomic_DNA"/>
</dbReference>